<comment type="function">
    <text evidence="11">Alpha-L-arabinofuranosidase involved in the hydrolysis of xylan, a major structural heterogeneous polysaccharide found in plant biomass representing the second most abundant polysaccharide in the biosphere, after cellulose.</text>
</comment>
<dbReference type="PANTHER" id="PTHR40631:SF1">
    <property type="entry name" value="ALPHA-L-ARABINOFURANOSIDASE AXHA-2-RELATED"/>
    <property type="match status" value="1"/>
</dbReference>
<dbReference type="RefSeq" id="XP_070863785.1">
    <property type="nucleotide sequence ID" value="XM_071014404.1"/>
</dbReference>
<dbReference type="InterPro" id="IPR005193">
    <property type="entry name" value="GH62_arabinosidase"/>
</dbReference>
<gene>
    <name evidence="15" type="ORF">VTJ83DRAFT_7568</name>
</gene>
<evidence type="ECO:0000256" key="8">
    <source>
        <dbReference type="ARBA" id="ARBA00023277"/>
    </source>
</evidence>
<dbReference type="Proteomes" id="UP001600064">
    <property type="component" value="Unassembled WGS sequence"/>
</dbReference>
<evidence type="ECO:0000256" key="1">
    <source>
        <dbReference type="ARBA" id="ARBA00001462"/>
    </source>
</evidence>
<evidence type="ECO:0000256" key="5">
    <source>
        <dbReference type="ARBA" id="ARBA00022651"/>
    </source>
</evidence>
<keyword evidence="9 11" id="KW-0326">Glycosidase</keyword>
<dbReference type="EC" id="3.2.1.55" evidence="11"/>
<dbReference type="SMART" id="SM00236">
    <property type="entry name" value="fCBD"/>
    <property type="match status" value="1"/>
</dbReference>
<accession>A0ABR4D3V6</accession>
<protein>
    <recommendedName>
        <fullName evidence="11">Alpha-L-arabinofuranosidase</fullName>
        <ecNumber evidence="11">3.2.1.55</ecNumber>
    </recommendedName>
</protein>
<comment type="catalytic activity">
    <reaction evidence="1 11">
        <text>Hydrolysis of terminal non-reducing alpha-L-arabinofuranoside residues in alpha-L-arabinosides.</text>
        <dbReference type="EC" id="3.2.1.55"/>
    </reaction>
</comment>
<dbReference type="PROSITE" id="PS00562">
    <property type="entry name" value="CBM1_1"/>
    <property type="match status" value="1"/>
</dbReference>
<evidence type="ECO:0000256" key="7">
    <source>
        <dbReference type="ARBA" id="ARBA00022801"/>
    </source>
</evidence>
<reference evidence="15 16" key="1">
    <citation type="journal article" date="2024" name="Commun. Biol.">
        <title>Comparative genomic analysis of thermophilic fungi reveals convergent evolutionary adaptations and gene losses.</title>
        <authorList>
            <person name="Steindorff A.S."/>
            <person name="Aguilar-Pontes M.V."/>
            <person name="Robinson A.J."/>
            <person name="Andreopoulos B."/>
            <person name="LaButti K."/>
            <person name="Kuo A."/>
            <person name="Mondo S."/>
            <person name="Riley R."/>
            <person name="Otillar R."/>
            <person name="Haridas S."/>
            <person name="Lipzen A."/>
            <person name="Grimwood J."/>
            <person name="Schmutz J."/>
            <person name="Clum A."/>
            <person name="Reid I.D."/>
            <person name="Moisan M.C."/>
            <person name="Butler G."/>
            <person name="Nguyen T.T.M."/>
            <person name="Dewar K."/>
            <person name="Conant G."/>
            <person name="Drula E."/>
            <person name="Henrissat B."/>
            <person name="Hansel C."/>
            <person name="Singer S."/>
            <person name="Hutchinson M.I."/>
            <person name="de Vries R.P."/>
            <person name="Natvig D.O."/>
            <person name="Powell A.J."/>
            <person name="Tsang A."/>
            <person name="Grigoriev I.V."/>
        </authorList>
    </citation>
    <scope>NUCLEOTIDE SEQUENCE [LARGE SCALE GENOMIC DNA]</scope>
    <source>
        <strain evidence="15 16">ATCC 22073</strain>
    </source>
</reference>
<dbReference type="EMBL" id="JAZGUE010000007">
    <property type="protein sequence ID" value="KAL2265058.1"/>
    <property type="molecule type" value="Genomic_DNA"/>
</dbReference>
<feature type="domain" description="CBM1" evidence="14">
    <location>
        <begin position="366"/>
        <end position="402"/>
    </location>
</feature>
<dbReference type="Pfam" id="PF00734">
    <property type="entry name" value="CBM_1"/>
    <property type="match status" value="1"/>
</dbReference>
<evidence type="ECO:0000256" key="11">
    <source>
        <dbReference type="RuleBase" id="RU368117"/>
    </source>
</evidence>
<evidence type="ECO:0000256" key="4">
    <source>
        <dbReference type="ARBA" id="ARBA00022525"/>
    </source>
</evidence>
<evidence type="ECO:0000256" key="6">
    <source>
        <dbReference type="ARBA" id="ARBA00022729"/>
    </source>
</evidence>
<keyword evidence="5" id="KW-0858">Xylan degradation</keyword>
<keyword evidence="4 11" id="KW-0964">Secreted</keyword>
<evidence type="ECO:0000256" key="12">
    <source>
        <dbReference type="SAM" id="MobiDB-lite"/>
    </source>
</evidence>
<organism evidence="15 16">
    <name type="scientific">Remersonia thermophila</name>
    <dbReference type="NCBI Taxonomy" id="72144"/>
    <lineage>
        <taxon>Eukaryota</taxon>
        <taxon>Fungi</taxon>
        <taxon>Dikarya</taxon>
        <taxon>Ascomycota</taxon>
        <taxon>Pezizomycotina</taxon>
        <taxon>Sordariomycetes</taxon>
        <taxon>Sordariomycetidae</taxon>
        <taxon>Sordariales</taxon>
        <taxon>Sordariales incertae sedis</taxon>
        <taxon>Remersonia</taxon>
    </lineage>
</organism>
<dbReference type="Gene3D" id="2.115.10.20">
    <property type="entry name" value="Glycosyl hydrolase domain, family 43"/>
    <property type="match status" value="1"/>
</dbReference>
<keyword evidence="8" id="KW-0119">Carbohydrate metabolism</keyword>
<feature type="chain" id="PRO_5045483643" description="Alpha-L-arabinofuranosidase" evidence="13">
    <location>
        <begin position="27"/>
        <end position="402"/>
    </location>
</feature>
<keyword evidence="7 11" id="KW-0378">Hydrolase</keyword>
<evidence type="ECO:0000256" key="2">
    <source>
        <dbReference type="ARBA" id="ARBA00004613"/>
    </source>
</evidence>
<comment type="subcellular location">
    <subcellularLocation>
        <location evidence="2 11">Secreted</location>
    </subcellularLocation>
</comment>
<dbReference type="GeneID" id="98129048"/>
<comment type="caution">
    <text evidence="15">The sequence shown here is derived from an EMBL/GenBank/DDBJ whole genome shotgun (WGS) entry which is preliminary data.</text>
</comment>
<sequence>MRLTKDSSSRLSAAALLTALLPVVNAACSLPSSLRWTSSGPLAQPKSGWRNLKDFTYVPYNGKHLVYGSYFDGNAYGSMNFGLFSDWSEMGRASQNQMNNAAVAPTLFYHAPKNVWVLAYQWGPQAFSYRTSSDPTNANGWSAAQPLFTGRISDSDTGPIDQTLIADDTHMYLFFAGDNGRIYRSRMPLNNFPGSFGSSYETIMTGNRFDLFEAVQVYTLEGTSPKQYLMIIESIGANGRYFRSYTSNDLNGSWRPHLTSESNPFAGRANAQNATWTSDISHGDLVRLRADQTFPVDPCNLQLLYQGLQGSSSDYNSQPYRPGLLTMVGAQPGNPGGGNGGQPSPTTTSRPPVQTPPSNGGGGGGATVPRWGQCGGQGYTGPTRCESPYTCQYSNPWYSQCL</sequence>
<evidence type="ECO:0000256" key="10">
    <source>
        <dbReference type="ARBA" id="ARBA00023326"/>
    </source>
</evidence>
<evidence type="ECO:0000313" key="15">
    <source>
        <dbReference type="EMBL" id="KAL2265058.1"/>
    </source>
</evidence>
<proteinExistence type="inferred from homology"/>
<feature type="region of interest" description="Disordered" evidence="12">
    <location>
        <begin position="315"/>
        <end position="370"/>
    </location>
</feature>
<evidence type="ECO:0000256" key="3">
    <source>
        <dbReference type="ARBA" id="ARBA00007396"/>
    </source>
</evidence>
<evidence type="ECO:0000256" key="13">
    <source>
        <dbReference type="SAM" id="SignalP"/>
    </source>
</evidence>
<dbReference type="SUPFAM" id="SSF75005">
    <property type="entry name" value="Arabinanase/levansucrase/invertase"/>
    <property type="match status" value="1"/>
</dbReference>
<evidence type="ECO:0000313" key="16">
    <source>
        <dbReference type="Proteomes" id="UP001600064"/>
    </source>
</evidence>
<dbReference type="InterPro" id="IPR023296">
    <property type="entry name" value="Glyco_hydro_beta-prop_sf"/>
</dbReference>
<dbReference type="CDD" id="cd08987">
    <property type="entry name" value="GH62"/>
    <property type="match status" value="1"/>
</dbReference>
<dbReference type="PANTHER" id="PTHR40631">
    <property type="entry name" value="ALPHA-L-ARABINOFURANOSIDASE AXHA-2-RELATED"/>
    <property type="match status" value="1"/>
</dbReference>
<evidence type="ECO:0000259" key="14">
    <source>
        <dbReference type="PROSITE" id="PS51164"/>
    </source>
</evidence>
<feature type="signal peptide" evidence="13">
    <location>
        <begin position="1"/>
        <end position="26"/>
    </location>
</feature>
<evidence type="ECO:0000256" key="9">
    <source>
        <dbReference type="ARBA" id="ARBA00023295"/>
    </source>
</evidence>
<dbReference type="PROSITE" id="PS51164">
    <property type="entry name" value="CBM1_2"/>
    <property type="match status" value="1"/>
</dbReference>
<dbReference type="InterPro" id="IPR000254">
    <property type="entry name" value="CBD"/>
</dbReference>
<name>A0ABR4D3V6_9PEZI</name>
<keyword evidence="10" id="KW-0624">Polysaccharide degradation</keyword>
<keyword evidence="6 11" id="KW-0732">Signal</keyword>
<keyword evidence="16" id="KW-1185">Reference proteome</keyword>
<dbReference type="Pfam" id="PF03664">
    <property type="entry name" value="Glyco_hydro_62"/>
    <property type="match status" value="1"/>
</dbReference>
<comment type="similarity">
    <text evidence="3 11">Belongs to the glycosyl hydrolase 62 family.</text>
</comment>
<dbReference type="InterPro" id="IPR035971">
    <property type="entry name" value="CBD_sf"/>
</dbReference>
<dbReference type="SUPFAM" id="SSF57180">
    <property type="entry name" value="Cellulose-binding domain"/>
    <property type="match status" value="1"/>
</dbReference>